<dbReference type="OrthoDB" id="9796561at2"/>
<dbReference type="InterPro" id="IPR013328">
    <property type="entry name" value="6PGD_dom2"/>
</dbReference>
<dbReference type="PANTHER" id="PTHR21708">
    <property type="entry name" value="PROBABLE 2-DEHYDROPANTOATE 2-REDUCTASE"/>
    <property type="match status" value="1"/>
</dbReference>
<evidence type="ECO:0000256" key="3">
    <source>
        <dbReference type="ARBA" id="ARBA00019465"/>
    </source>
</evidence>
<evidence type="ECO:0000259" key="7">
    <source>
        <dbReference type="Pfam" id="PF02558"/>
    </source>
</evidence>
<comment type="caution">
    <text evidence="9">The sequence shown here is derived from an EMBL/GenBank/DDBJ whole genome shotgun (WGS) entry which is preliminary data.</text>
</comment>
<dbReference type="SUPFAM" id="SSF51735">
    <property type="entry name" value="NAD(P)-binding Rossmann-fold domains"/>
    <property type="match status" value="1"/>
</dbReference>
<dbReference type="PANTHER" id="PTHR21708:SF26">
    <property type="entry name" value="2-DEHYDROPANTOATE 2-REDUCTASE"/>
    <property type="match status" value="1"/>
</dbReference>
<dbReference type="InterPro" id="IPR008927">
    <property type="entry name" value="6-PGluconate_DH-like_C_sf"/>
</dbReference>
<evidence type="ECO:0000256" key="5">
    <source>
        <dbReference type="ARBA" id="ARBA00032024"/>
    </source>
</evidence>
<keyword evidence="4" id="KW-0566">Pantothenate biosynthesis</keyword>
<comment type="catalytic activity">
    <reaction evidence="6">
        <text>(R)-pantoate + NADP(+) = 2-dehydropantoate + NADPH + H(+)</text>
        <dbReference type="Rhea" id="RHEA:16233"/>
        <dbReference type="ChEBI" id="CHEBI:11561"/>
        <dbReference type="ChEBI" id="CHEBI:15378"/>
        <dbReference type="ChEBI" id="CHEBI:15980"/>
        <dbReference type="ChEBI" id="CHEBI:57783"/>
        <dbReference type="ChEBI" id="CHEBI:58349"/>
        <dbReference type="EC" id="1.1.1.169"/>
    </reaction>
</comment>
<evidence type="ECO:0000313" key="9">
    <source>
        <dbReference type="EMBL" id="MQR02568.1"/>
    </source>
</evidence>
<evidence type="ECO:0000256" key="1">
    <source>
        <dbReference type="ARBA" id="ARBA00004994"/>
    </source>
</evidence>
<dbReference type="Pfam" id="PF02558">
    <property type="entry name" value="ApbA"/>
    <property type="match status" value="1"/>
</dbReference>
<reference evidence="9 10" key="1">
    <citation type="submission" date="2019-10" db="EMBL/GenBank/DDBJ databases">
        <title>Glaciimonas soli sp. nov., a psychrophilic bacterium isolated from the forest soil of a high elevation mountain in Taiwan.</title>
        <authorList>
            <person name="Wang L.-T."/>
            <person name="Shieh W.Y."/>
        </authorList>
    </citation>
    <scope>NUCLEOTIDE SEQUENCE [LARGE SCALE GENOMIC DNA]</scope>
    <source>
        <strain evidence="9 10">GS1</strain>
    </source>
</reference>
<dbReference type="AlphaFoldDB" id="A0A843YYL8"/>
<organism evidence="9 10">
    <name type="scientific">Glaciimonas soli</name>
    <dbReference type="NCBI Taxonomy" id="2590999"/>
    <lineage>
        <taxon>Bacteria</taxon>
        <taxon>Pseudomonadati</taxon>
        <taxon>Pseudomonadota</taxon>
        <taxon>Betaproteobacteria</taxon>
        <taxon>Burkholderiales</taxon>
        <taxon>Oxalobacteraceae</taxon>
        <taxon>Glaciimonas</taxon>
    </lineage>
</organism>
<dbReference type="Pfam" id="PF08546">
    <property type="entry name" value="ApbA_C"/>
    <property type="match status" value="1"/>
</dbReference>
<dbReference type="Gene3D" id="1.10.1040.10">
    <property type="entry name" value="N-(1-d-carboxylethyl)-l-norvaline Dehydrogenase, domain 2"/>
    <property type="match status" value="1"/>
</dbReference>
<proteinExistence type="predicted"/>
<dbReference type="EMBL" id="WINI01000010">
    <property type="protein sequence ID" value="MQR02568.1"/>
    <property type="molecule type" value="Genomic_DNA"/>
</dbReference>
<evidence type="ECO:0000313" key="10">
    <source>
        <dbReference type="Proteomes" id="UP000451565"/>
    </source>
</evidence>
<gene>
    <name evidence="9" type="ORF">GEV47_17975</name>
</gene>
<dbReference type="Proteomes" id="UP000451565">
    <property type="component" value="Unassembled WGS sequence"/>
</dbReference>
<evidence type="ECO:0000259" key="8">
    <source>
        <dbReference type="Pfam" id="PF08546"/>
    </source>
</evidence>
<accession>A0A843YYL8</accession>
<dbReference type="GO" id="GO:0008677">
    <property type="term" value="F:2-dehydropantoate 2-reductase activity"/>
    <property type="evidence" value="ECO:0007669"/>
    <property type="project" value="UniProtKB-EC"/>
</dbReference>
<dbReference type="GO" id="GO:0005737">
    <property type="term" value="C:cytoplasm"/>
    <property type="evidence" value="ECO:0007669"/>
    <property type="project" value="TreeGrafter"/>
</dbReference>
<evidence type="ECO:0000256" key="6">
    <source>
        <dbReference type="ARBA" id="ARBA00048793"/>
    </source>
</evidence>
<dbReference type="InterPro" id="IPR013752">
    <property type="entry name" value="KPA_reductase"/>
</dbReference>
<dbReference type="InterPro" id="IPR036291">
    <property type="entry name" value="NAD(P)-bd_dom_sf"/>
</dbReference>
<dbReference type="Gene3D" id="3.40.50.720">
    <property type="entry name" value="NAD(P)-binding Rossmann-like Domain"/>
    <property type="match status" value="1"/>
</dbReference>
<dbReference type="InterPro" id="IPR013332">
    <property type="entry name" value="KPR_N"/>
</dbReference>
<protein>
    <recommendedName>
        <fullName evidence="3">2-dehydropantoate 2-reductase</fullName>
        <ecNumber evidence="2">1.1.1.169</ecNumber>
    </recommendedName>
    <alternativeName>
        <fullName evidence="5">Ketopantoate reductase</fullName>
    </alternativeName>
</protein>
<keyword evidence="10" id="KW-1185">Reference proteome</keyword>
<dbReference type="UniPathway" id="UPA00028">
    <property type="reaction ID" value="UER00004"/>
</dbReference>
<dbReference type="RefSeq" id="WP_153236200.1">
    <property type="nucleotide sequence ID" value="NZ_WINI01000010.1"/>
</dbReference>
<evidence type="ECO:0000256" key="2">
    <source>
        <dbReference type="ARBA" id="ARBA00013014"/>
    </source>
</evidence>
<dbReference type="SUPFAM" id="SSF48179">
    <property type="entry name" value="6-phosphogluconate dehydrogenase C-terminal domain-like"/>
    <property type="match status" value="1"/>
</dbReference>
<evidence type="ECO:0000256" key="4">
    <source>
        <dbReference type="ARBA" id="ARBA00022655"/>
    </source>
</evidence>
<feature type="domain" description="Ketopantoate reductase C-terminal" evidence="8">
    <location>
        <begin position="187"/>
        <end position="324"/>
    </location>
</feature>
<dbReference type="InterPro" id="IPR051402">
    <property type="entry name" value="KPR-Related"/>
</dbReference>
<feature type="domain" description="Ketopantoate reductase N-terminal" evidence="7">
    <location>
        <begin position="7"/>
        <end position="156"/>
    </location>
</feature>
<dbReference type="GO" id="GO:0015940">
    <property type="term" value="P:pantothenate biosynthetic process"/>
    <property type="evidence" value="ECO:0007669"/>
    <property type="project" value="UniProtKB-UniPathway"/>
</dbReference>
<comment type="pathway">
    <text evidence="1">Cofactor biosynthesis; (R)-pantothenate biosynthesis; (R)-pantoate from 3-methyl-2-oxobutanoate: step 2/2.</text>
</comment>
<name>A0A843YYL8_9BURK</name>
<sequence>MSEVKDILVWGAGAIGGTVGAYLSRAGLDVTFVDVVREHVEEISAGQAGLQISGPIENFSVRSPAYVPQDLKGKWKRIFLSVKAQDTAVACSLLAQHLTDDGYVVSLQNGLCEDVIARAVGTERTIGAFVNFGADWLGPGRIQYSNRAAVVVGEMDGKITERLKCLHKDLMLFEPDAILSADVSSYLWGKLGYASLLFAQAVGMSGIADCLDRPELLELFRKLAGEVMAVAKSVGIDPKGFNGFDPASFSEKATKEQAAASVKAMADFNRPNAKTHSGIWRDLAVRKRKTEVDAQLGAVVSQGRKADIACPTLSSLIFMIHEIEEGRRSLADKNLNDLAGTI</sequence>
<dbReference type="EC" id="1.1.1.169" evidence="2"/>